<keyword evidence="3 7" id="KW-1003">Cell membrane</keyword>
<keyword evidence="4 7" id="KW-0812">Transmembrane</keyword>
<gene>
    <name evidence="9" type="ORF">MIMGU_mgv1a022625mg</name>
</gene>
<dbReference type="STRING" id="4155.A0A022QGL9"/>
<evidence type="ECO:0000256" key="4">
    <source>
        <dbReference type="ARBA" id="ARBA00022692"/>
    </source>
</evidence>
<dbReference type="NCBIfam" id="TIGR01569">
    <property type="entry name" value="A_tha_TIGR01569"/>
    <property type="match status" value="1"/>
</dbReference>
<feature type="transmembrane region" description="Helical" evidence="7">
    <location>
        <begin position="137"/>
        <end position="159"/>
    </location>
</feature>
<dbReference type="Pfam" id="PF04535">
    <property type="entry name" value="CASP_dom"/>
    <property type="match status" value="1"/>
</dbReference>
<keyword evidence="6 7" id="KW-0472">Membrane</keyword>
<feature type="transmembrane region" description="Helical" evidence="7">
    <location>
        <begin position="7"/>
        <end position="27"/>
    </location>
</feature>
<evidence type="ECO:0000256" key="1">
    <source>
        <dbReference type="ARBA" id="ARBA00004651"/>
    </source>
</evidence>
<organism evidence="9 10">
    <name type="scientific">Erythranthe guttata</name>
    <name type="common">Yellow monkey flower</name>
    <name type="synonym">Mimulus guttatus</name>
    <dbReference type="NCBI Taxonomy" id="4155"/>
    <lineage>
        <taxon>Eukaryota</taxon>
        <taxon>Viridiplantae</taxon>
        <taxon>Streptophyta</taxon>
        <taxon>Embryophyta</taxon>
        <taxon>Tracheophyta</taxon>
        <taxon>Spermatophyta</taxon>
        <taxon>Magnoliopsida</taxon>
        <taxon>eudicotyledons</taxon>
        <taxon>Gunneridae</taxon>
        <taxon>Pentapetalae</taxon>
        <taxon>asterids</taxon>
        <taxon>lamiids</taxon>
        <taxon>Lamiales</taxon>
        <taxon>Phrymaceae</taxon>
        <taxon>Erythranthe</taxon>
    </lineage>
</organism>
<dbReference type="KEGG" id="egt:105971102"/>
<dbReference type="eggNOG" id="ENOG502SUDV">
    <property type="taxonomic scope" value="Eukaryota"/>
</dbReference>
<keyword evidence="10" id="KW-1185">Reference proteome</keyword>
<feature type="transmembrane region" description="Helical" evidence="7">
    <location>
        <begin position="47"/>
        <end position="69"/>
    </location>
</feature>
<evidence type="ECO:0000256" key="2">
    <source>
        <dbReference type="ARBA" id="ARBA00007651"/>
    </source>
</evidence>
<accession>A0A022QGL9</accession>
<dbReference type="InterPro" id="IPR006459">
    <property type="entry name" value="CASP/CASPL"/>
</dbReference>
<dbReference type="GO" id="GO:0005886">
    <property type="term" value="C:plasma membrane"/>
    <property type="evidence" value="ECO:0007669"/>
    <property type="project" value="UniProtKB-SubCell"/>
</dbReference>
<evidence type="ECO:0000259" key="8">
    <source>
        <dbReference type="Pfam" id="PF04535"/>
    </source>
</evidence>
<feature type="transmembrane region" description="Helical" evidence="7">
    <location>
        <begin position="81"/>
        <end position="102"/>
    </location>
</feature>
<name>A0A022QGL9_ERYGU</name>
<evidence type="ECO:0000313" key="10">
    <source>
        <dbReference type="Proteomes" id="UP000030748"/>
    </source>
</evidence>
<evidence type="ECO:0000313" key="9">
    <source>
        <dbReference type="EMBL" id="EYU25655.1"/>
    </source>
</evidence>
<keyword evidence="5 7" id="KW-1133">Transmembrane helix</keyword>
<dbReference type="Proteomes" id="UP000030748">
    <property type="component" value="Unassembled WGS sequence"/>
</dbReference>
<reference evidence="9 10" key="1">
    <citation type="journal article" date="2013" name="Proc. Natl. Acad. Sci. U.S.A.">
        <title>Fine-scale variation in meiotic recombination in Mimulus inferred from population shotgun sequencing.</title>
        <authorList>
            <person name="Hellsten U."/>
            <person name="Wright K.M."/>
            <person name="Jenkins J."/>
            <person name="Shu S."/>
            <person name="Yuan Y."/>
            <person name="Wessler S.R."/>
            <person name="Schmutz J."/>
            <person name="Willis J.H."/>
            <person name="Rokhsar D.S."/>
        </authorList>
    </citation>
    <scope>NUCLEOTIDE SEQUENCE [LARGE SCALE GENOMIC DNA]</scope>
    <source>
        <strain evidence="10">cv. DUN x IM62</strain>
    </source>
</reference>
<proteinExistence type="inferred from homology"/>
<evidence type="ECO:0000256" key="7">
    <source>
        <dbReference type="RuleBase" id="RU361233"/>
    </source>
</evidence>
<comment type="subcellular location">
    <subcellularLocation>
        <location evidence="1 7">Cell membrane</location>
        <topology evidence="1 7">Multi-pass membrane protein</topology>
    </subcellularLocation>
</comment>
<evidence type="ECO:0000256" key="6">
    <source>
        <dbReference type="ARBA" id="ARBA00023136"/>
    </source>
</evidence>
<dbReference type="PhylomeDB" id="A0A022QGL9"/>
<dbReference type="AlphaFoldDB" id="A0A022QGL9"/>
<evidence type="ECO:0000256" key="5">
    <source>
        <dbReference type="ARBA" id="ARBA00022989"/>
    </source>
</evidence>
<dbReference type="EMBL" id="KI631928">
    <property type="protein sequence ID" value="EYU25655.1"/>
    <property type="molecule type" value="Genomic_DNA"/>
</dbReference>
<feature type="domain" description="Casparian strip membrane protein" evidence="8">
    <location>
        <begin position="8"/>
        <end position="141"/>
    </location>
</feature>
<sequence length="163" mass="17778">MAKPVKTIVLRVLAVVSFLIASIVMFLSNQTVQVQNSFKVKVKYIDWNGFLFCLVVYCIGWLYNGLVMAIPSGSQLWKTVIVLDVIVNILVGISLGVGWQTYSLIRQGNIYAGCAPLCGITPYFCSKIMGSLITSTIGFVVSFGLIMGTLHVCVDPFLLGDNS</sequence>
<comment type="subunit">
    <text evidence="7">Homodimer and heterodimers.</text>
</comment>
<evidence type="ECO:0000256" key="3">
    <source>
        <dbReference type="ARBA" id="ARBA00022475"/>
    </source>
</evidence>
<comment type="similarity">
    <text evidence="2 7">Belongs to the Casparian strip membrane proteins (CASP) family.</text>
</comment>
<protein>
    <recommendedName>
        <fullName evidence="7">CASP-like protein</fullName>
    </recommendedName>
</protein>
<dbReference type="OrthoDB" id="912656at2759"/>
<dbReference type="InterPro" id="IPR006702">
    <property type="entry name" value="CASP_dom"/>
</dbReference>